<dbReference type="PROSITE" id="PS51257">
    <property type="entry name" value="PROKAR_LIPOPROTEIN"/>
    <property type="match status" value="1"/>
</dbReference>
<comment type="caution">
    <text evidence="1">The sequence shown here is derived from an EMBL/GenBank/DDBJ whole genome shotgun (WGS) entry which is preliminary data.</text>
</comment>
<evidence type="ECO:0000313" key="2">
    <source>
        <dbReference type="Proteomes" id="UP000316598"/>
    </source>
</evidence>
<dbReference type="SUPFAM" id="SSF49478">
    <property type="entry name" value="Cna protein B-type domain"/>
    <property type="match status" value="1"/>
</dbReference>
<evidence type="ECO:0000313" key="1">
    <source>
        <dbReference type="EMBL" id="TWT53574.1"/>
    </source>
</evidence>
<protein>
    <recommendedName>
        <fullName evidence="3">Carboxypeptidase regulatory-like domain-containing protein</fullName>
    </recommendedName>
</protein>
<accession>A0A5C5WRQ2</accession>
<dbReference type="EMBL" id="SJPI01000001">
    <property type="protein sequence ID" value="TWT53574.1"/>
    <property type="molecule type" value="Genomic_DNA"/>
</dbReference>
<evidence type="ECO:0008006" key="3">
    <source>
        <dbReference type="Google" id="ProtNLM"/>
    </source>
</evidence>
<sequence length="142" mass="15156">MMGRRMPMFVMTLAVLTIGCGSPKRNGDYVKITGTVHVDGAPAEGVVVRLYSDSQGTSLSNGVSGPDGRLTISTHELGDGALPGRYEVTCTWSDFDPLSRSWTGDQLEGRYATKGESGIVWDVDAEDSFDAGILDLRNPAAK</sequence>
<organism evidence="1 2">
    <name type="scientific">Rubripirellula amarantea</name>
    <dbReference type="NCBI Taxonomy" id="2527999"/>
    <lineage>
        <taxon>Bacteria</taxon>
        <taxon>Pseudomonadati</taxon>
        <taxon>Planctomycetota</taxon>
        <taxon>Planctomycetia</taxon>
        <taxon>Pirellulales</taxon>
        <taxon>Pirellulaceae</taxon>
        <taxon>Rubripirellula</taxon>
    </lineage>
</organism>
<gene>
    <name evidence="1" type="ORF">Pla22_12030</name>
</gene>
<proteinExistence type="predicted"/>
<dbReference type="AlphaFoldDB" id="A0A5C5WRQ2"/>
<dbReference type="Proteomes" id="UP000316598">
    <property type="component" value="Unassembled WGS sequence"/>
</dbReference>
<name>A0A5C5WRQ2_9BACT</name>
<reference evidence="1 2" key="1">
    <citation type="submission" date="2019-02" db="EMBL/GenBank/DDBJ databases">
        <title>Deep-cultivation of Planctomycetes and their phenomic and genomic characterization uncovers novel biology.</title>
        <authorList>
            <person name="Wiegand S."/>
            <person name="Jogler M."/>
            <person name="Boedeker C."/>
            <person name="Pinto D."/>
            <person name="Vollmers J."/>
            <person name="Rivas-Marin E."/>
            <person name="Kohn T."/>
            <person name="Peeters S.H."/>
            <person name="Heuer A."/>
            <person name="Rast P."/>
            <person name="Oberbeckmann S."/>
            <person name="Bunk B."/>
            <person name="Jeske O."/>
            <person name="Meyerdierks A."/>
            <person name="Storesund J.E."/>
            <person name="Kallscheuer N."/>
            <person name="Luecker S."/>
            <person name="Lage O.M."/>
            <person name="Pohl T."/>
            <person name="Merkel B.J."/>
            <person name="Hornburger P."/>
            <person name="Mueller R.-W."/>
            <person name="Bruemmer F."/>
            <person name="Labrenz M."/>
            <person name="Spormann A.M."/>
            <person name="Op Den Camp H."/>
            <person name="Overmann J."/>
            <person name="Amann R."/>
            <person name="Jetten M.S.M."/>
            <person name="Mascher T."/>
            <person name="Medema M.H."/>
            <person name="Devos D.P."/>
            <person name="Kaster A.-K."/>
            <person name="Ovreas L."/>
            <person name="Rohde M."/>
            <person name="Galperin M.Y."/>
            <person name="Jogler C."/>
        </authorList>
    </citation>
    <scope>NUCLEOTIDE SEQUENCE [LARGE SCALE GENOMIC DNA]</scope>
    <source>
        <strain evidence="1 2">Pla22</strain>
    </source>
</reference>
<keyword evidence="2" id="KW-1185">Reference proteome</keyword>